<keyword evidence="3" id="KW-1185">Reference proteome</keyword>
<reference evidence="2" key="1">
    <citation type="submission" date="2021-12" db="EMBL/GenBank/DDBJ databases">
        <authorList>
            <person name="King R."/>
        </authorList>
    </citation>
    <scope>NUCLEOTIDE SEQUENCE</scope>
</reference>
<dbReference type="AlphaFoldDB" id="A0A9P0A9A4"/>
<sequence>MLQFLLFYLYNIPQTVNCFVDLSDIEVAPLDDDGHKLHLRPLVAEPGKFKITFGQLVNEFKNIEDTRQSALKQILRSPQVTNNNKTSKFLEVATELDIAFMRIRIYCDAARVVFEAINFTQPDDNFLRAAAVMKKEKKLDDQIADLSDLFERMEESLTDLTEEQCDPFQSFILCVSYTQMKLEQLAVQYAEDYQKTIKIAKDNTQT</sequence>
<keyword evidence="1" id="KW-0175">Coiled coil</keyword>
<feature type="coiled-coil region" evidence="1">
    <location>
        <begin position="136"/>
        <end position="163"/>
    </location>
</feature>
<dbReference type="EMBL" id="OU963864">
    <property type="protein sequence ID" value="CAH0386930.1"/>
    <property type="molecule type" value="Genomic_DNA"/>
</dbReference>
<protein>
    <submittedName>
        <fullName evidence="2">Uncharacterized protein</fullName>
    </submittedName>
</protein>
<evidence type="ECO:0000313" key="2">
    <source>
        <dbReference type="EMBL" id="CAH0386930.1"/>
    </source>
</evidence>
<proteinExistence type="predicted"/>
<name>A0A9P0A9A4_BEMTA</name>
<evidence type="ECO:0000313" key="3">
    <source>
        <dbReference type="Proteomes" id="UP001152759"/>
    </source>
</evidence>
<organism evidence="2 3">
    <name type="scientific">Bemisia tabaci</name>
    <name type="common">Sweetpotato whitefly</name>
    <name type="synonym">Aleurodes tabaci</name>
    <dbReference type="NCBI Taxonomy" id="7038"/>
    <lineage>
        <taxon>Eukaryota</taxon>
        <taxon>Metazoa</taxon>
        <taxon>Ecdysozoa</taxon>
        <taxon>Arthropoda</taxon>
        <taxon>Hexapoda</taxon>
        <taxon>Insecta</taxon>
        <taxon>Pterygota</taxon>
        <taxon>Neoptera</taxon>
        <taxon>Paraneoptera</taxon>
        <taxon>Hemiptera</taxon>
        <taxon>Sternorrhyncha</taxon>
        <taxon>Aleyrodoidea</taxon>
        <taxon>Aleyrodidae</taxon>
        <taxon>Aleyrodinae</taxon>
        <taxon>Bemisia</taxon>
    </lineage>
</organism>
<accession>A0A9P0A9A4</accession>
<evidence type="ECO:0000256" key="1">
    <source>
        <dbReference type="SAM" id="Coils"/>
    </source>
</evidence>
<gene>
    <name evidence="2" type="ORF">BEMITA_LOCUS5994</name>
</gene>
<dbReference type="Proteomes" id="UP001152759">
    <property type="component" value="Chromosome 3"/>
</dbReference>